<dbReference type="InterPro" id="IPR036412">
    <property type="entry name" value="HAD-like_sf"/>
</dbReference>
<dbReference type="NCBIfam" id="TIGR01525">
    <property type="entry name" value="ATPase-IB_hvy"/>
    <property type="match status" value="1"/>
</dbReference>
<dbReference type="Gene3D" id="3.30.70.100">
    <property type="match status" value="1"/>
</dbReference>
<dbReference type="NCBIfam" id="TIGR01494">
    <property type="entry name" value="ATPase_P-type"/>
    <property type="match status" value="1"/>
</dbReference>
<gene>
    <name evidence="10" type="ORF">IFK94_07585</name>
</gene>
<dbReference type="PROSITE" id="PS50846">
    <property type="entry name" value="HMA_2"/>
    <property type="match status" value="1"/>
</dbReference>
<dbReference type="InterPro" id="IPR036163">
    <property type="entry name" value="HMA_dom_sf"/>
</dbReference>
<dbReference type="NCBIfam" id="TIGR01511">
    <property type="entry name" value="ATPase-IB1_Cu"/>
    <property type="match status" value="1"/>
</dbReference>
<dbReference type="EMBL" id="JACXWD010000019">
    <property type="protein sequence ID" value="MBD3867969.1"/>
    <property type="molecule type" value="Genomic_DNA"/>
</dbReference>
<dbReference type="InterPro" id="IPR059000">
    <property type="entry name" value="ATPase_P-type_domA"/>
</dbReference>
<dbReference type="Pfam" id="PF00403">
    <property type="entry name" value="HMA"/>
    <property type="match status" value="1"/>
</dbReference>
<evidence type="ECO:0000313" key="10">
    <source>
        <dbReference type="EMBL" id="MBD3867969.1"/>
    </source>
</evidence>
<dbReference type="InterPro" id="IPR001757">
    <property type="entry name" value="P_typ_ATPase"/>
</dbReference>
<evidence type="ECO:0000256" key="6">
    <source>
        <dbReference type="ARBA" id="ARBA00022989"/>
    </source>
</evidence>
<dbReference type="GO" id="GO:0016887">
    <property type="term" value="F:ATP hydrolysis activity"/>
    <property type="evidence" value="ECO:0007669"/>
    <property type="project" value="InterPro"/>
</dbReference>
<comment type="subcellular location">
    <subcellularLocation>
        <location evidence="8">Cell membrane</location>
    </subcellularLocation>
    <subcellularLocation>
        <location evidence="1">Membrane</location>
    </subcellularLocation>
</comment>
<evidence type="ECO:0000259" key="9">
    <source>
        <dbReference type="PROSITE" id="PS50846"/>
    </source>
</evidence>
<evidence type="ECO:0000256" key="5">
    <source>
        <dbReference type="ARBA" id="ARBA00022967"/>
    </source>
</evidence>
<dbReference type="Gene3D" id="3.40.1110.10">
    <property type="entry name" value="Calcium-transporting ATPase, cytoplasmic domain N"/>
    <property type="match status" value="1"/>
</dbReference>
<dbReference type="PROSITE" id="PS00154">
    <property type="entry name" value="ATPASE_E1_E2"/>
    <property type="match status" value="1"/>
</dbReference>
<dbReference type="CDD" id="cd02079">
    <property type="entry name" value="P-type_ATPase_HM"/>
    <property type="match status" value="1"/>
</dbReference>
<dbReference type="AlphaFoldDB" id="A0A8J6Y2F2"/>
<dbReference type="GO" id="GO:0019829">
    <property type="term" value="F:ATPase-coupled monoatomic cation transmembrane transporter activity"/>
    <property type="evidence" value="ECO:0007669"/>
    <property type="project" value="InterPro"/>
</dbReference>
<dbReference type="SUPFAM" id="SSF81665">
    <property type="entry name" value="Calcium ATPase, transmembrane domain M"/>
    <property type="match status" value="1"/>
</dbReference>
<evidence type="ECO:0000256" key="2">
    <source>
        <dbReference type="ARBA" id="ARBA00006024"/>
    </source>
</evidence>
<evidence type="ECO:0000256" key="1">
    <source>
        <dbReference type="ARBA" id="ARBA00004370"/>
    </source>
</evidence>
<feature type="transmembrane region" description="Helical" evidence="8">
    <location>
        <begin position="204"/>
        <end position="225"/>
    </location>
</feature>
<dbReference type="SFLD" id="SFLDG00002">
    <property type="entry name" value="C1.7:_P-type_atpase_like"/>
    <property type="match status" value="1"/>
</dbReference>
<feature type="domain" description="HMA" evidence="9">
    <location>
        <begin position="84"/>
        <end position="150"/>
    </location>
</feature>
<dbReference type="Pfam" id="PF00702">
    <property type="entry name" value="Hydrolase"/>
    <property type="match status" value="1"/>
</dbReference>
<dbReference type="GO" id="GO:0046872">
    <property type="term" value="F:metal ion binding"/>
    <property type="evidence" value="ECO:0007669"/>
    <property type="project" value="UniProtKB-KW"/>
</dbReference>
<keyword evidence="3 8" id="KW-0812">Transmembrane</keyword>
<dbReference type="GO" id="GO:0005886">
    <property type="term" value="C:plasma membrane"/>
    <property type="evidence" value="ECO:0007669"/>
    <property type="project" value="UniProtKB-SubCell"/>
</dbReference>
<dbReference type="Pfam" id="PF00122">
    <property type="entry name" value="E1-E2_ATPase"/>
    <property type="match status" value="1"/>
</dbReference>
<dbReference type="CDD" id="cd00371">
    <property type="entry name" value="HMA"/>
    <property type="match status" value="1"/>
</dbReference>
<reference evidence="10 11" key="1">
    <citation type="submission" date="2020-08" db="EMBL/GenBank/DDBJ databases">
        <title>Acidobacteriota in marine sediments use diverse sulfur dissimilation pathways.</title>
        <authorList>
            <person name="Wasmund K."/>
        </authorList>
    </citation>
    <scope>NUCLEOTIDE SEQUENCE [LARGE SCALE GENOMIC DNA]</scope>
    <source>
        <strain evidence="10">MAG AM4</strain>
    </source>
</reference>
<keyword evidence="6 8" id="KW-1133">Transmembrane helix</keyword>
<feature type="transmembrane region" description="Helical" evidence="8">
    <location>
        <begin position="237"/>
        <end position="259"/>
    </location>
</feature>
<dbReference type="SUPFAM" id="SSF81653">
    <property type="entry name" value="Calcium ATPase, transduction domain A"/>
    <property type="match status" value="1"/>
</dbReference>
<keyword evidence="8" id="KW-0547">Nucleotide-binding</keyword>
<feature type="transmembrane region" description="Helical" evidence="8">
    <location>
        <begin position="265"/>
        <end position="283"/>
    </location>
</feature>
<keyword evidence="5" id="KW-1278">Translocase</keyword>
<dbReference type="InterPro" id="IPR023214">
    <property type="entry name" value="HAD_sf"/>
</dbReference>
<dbReference type="SFLD" id="SFLDF00027">
    <property type="entry name" value="p-type_atpase"/>
    <property type="match status" value="1"/>
</dbReference>
<evidence type="ECO:0000256" key="7">
    <source>
        <dbReference type="ARBA" id="ARBA00023136"/>
    </source>
</evidence>
<dbReference type="Gene3D" id="2.70.150.10">
    <property type="entry name" value="Calcium-transporting ATPase, cytoplasmic transduction domain A"/>
    <property type="match status" value="1"/>
</dbReference>
<feature type="transmembrane region" description="Helical" evidence="8">
    <location>
        <begin position="168"/>
        <end position="192"/>
    </location>
</feature>
<dbReference type="PANTHER" id="PTHR46594:SF4">
    <property type="entry name" value="P-TYPE CATION-TRANSPORTING ATPASE"/>
    <property type="match status" value="1"/>
</dbReference>
<keyword evidence="4 8" id="KW-0479">Metal-binding</keyword>
<dbReference type="PRINTS" id="PR00120">
    <property type="entry name" value="HATPASE"/>
</dbReference>
<dbReference type="PANTHER" id="PTHR46594">
    <property type="entry name" value="P-TYPE CATION-TRANSPORTING ATPASE"/>
    <property type="match status" value="1"/>
</dbReference>
<dbReference type="SUPFAM" id="SSF55008">
    <property type="entry name" value="HMA, heavy metal-associated domain"/>
    <property type="match status" value="1"/>
</dbReference>
<keyword evidence="8" id="KW-0067">ATP-binding</keyword>
<organism evidence="10 11">
    <name type="scientific">Candidatus Polarisedimenticola svalbardensis</name>
    <dbReference type="NCBI Taxonomy" id="2886004"/>
    <lineage>
        <taxon>Bacteria</taxon>
        <taxon>Pseudomonadati</taxon>
        <taxon>Acidobacteriota</taxon>
        <taxon>Candidatus Polarisedimenticolia</taxon>
        <taxon>Candidatus Polarisedimenticolales</taxon>
        <taxon>Candidatus Polarisedimenticolaceae</taxon>
        <taxon>Candidatus Polarisedimenticola</taxon>
    </lineage>
</organism>
<protein>
    <submittedName>
        <fullName evidence="10">Heavy metal translocating P-type ATPase</fullName>
    </submittedName>
</protein>
<dbReference type="InterPro" id="IPR023298">
    <property type="entry name" value="ATPase_P-typ_TM_dom_sf"/>
</dbReference>
<evidence type="ECO:0000256" key="8">
    <source>
        <dbReference type="RuleBase" id="RU362081"/>
    </source>
</evidence>
<feature type="transmembrane region" description="Helical" evidence="8">
    <location>
        <begin position="752"/>
        <end position="770"/>
    </location>
</feature>
<keyword evidence="8" id="KW-1003">Cell membrane</keyword>
<keyword evidence="7 8" id="KW-0472">Membrane</keyword>
<dbReference type="InterPro" id="IPR008250">
    <property type="entry name" value="ATPase_P-typ_transduc_dom_A_sf"/>
</dbReference>
<dbReference type="InterPro" id="IPR027256">
    <property type="entry name" value="P-typ_ATPase_IB"/>
</dbReference>
<dbReference type="InterPro" id="IPR006121">
    <property type="entry name" value="HMA_dom"/>
</dbReference>
<dbReference type="SFLD" id="SFLDS00003">
    <property type="entry name" value="Haloacid_Dehalogenase"/>
    <property type="match status" value="1"/>
</dbReference>
<evidence type="ECO:0000256" key="3">
    <source>
        <dbReference type="ARBA" id="ARBA00022692"/>
    </source>
</evidence>
<dbReference type="GO" id="GO:0005524">
    <property type="term" value="F:ATP binding"/>
    <property type="evidence" value="ECO:0007669"/>
    <property type="project" value="UniProtKB-UniRule"/>
</dbReference>
<dbReference type="Gene3D" id="3.40.50.1000">
    <property type="entry name" value="HAD superfamily/HAD-like"/>
    <property type="match status" value="1"/>
</dbReference>
<dbReference type="GO" id="GO:0030001">
    <property type="term" value="P:metal ion transport"/>
    <property type="evidence" value="ECO:0007669"/>
    <property type="project" value="UniProtKB-ARBA"/>
</dbReference>
<comment type="similarity">
    <text evidence="2 8">Belongs to the cation transport ATPase (P-type) (TC 3.A.3) family. Type IB subfamily.</text>
</comment>
<sequence>MECTHCGLPVPAALVEPEADEQFCCNGCRTVYRVIQGYGLDRFYDLKDVSDARQAARTTDRQYREYDDPKFSELYVRPAGSGLRSVELYLEGVHCAACVWLVEKTPVLLEGVHEVRLDLGKSMARVTWDPARVNLSAVARSLDSLGYPAHPFRGVRVRDMRRKEDRALLIRIGVAGFCAGNIMLISFALYGGMFHGISDEFRNLFHWASLTISLPAVLWCAGLFYRSAWGAVRARTTHMDIPISLGILTGFLWGVFSTVTGRGEVYYDSVTLLIFLLLAGRWVQRNQQRRAADASELLYSLAPTSARLVVDGQVHESPLEAVLPGATVEVRAGDSVPVDGVVLEGNSSLNVALLSGESRPVEVQRSDRVFAGTENLASRLLVEVTGTGEDTRVGRLMKLVEEAGRRKAPVIRLADRISGWFVSTVLLLAAGTALVWWWIDPGLAVEHAVALLVVTCPCALGLATPLAVSAAIGKAARLGILIKGGDVLERLARPGRIVLDKTGTLTEGKSRLVQWIGDETVRADLAALERHSAHPVARAFVEGVEPSEEQPNAILEDARGGGIRGTVDGRHVVAGSPGYMRSRNASFPAWAEAALQEVTTAGLTPVLVSRGEEVLALAGIGDPVRQDSRSTLRRIGEAGWQVEVLSGDYPAVVHAVAADLGIDPARAHGGRQPEEKLDYIISAVAADEHAVVMVGDGINDAAALSAASVGVGVHGGAEAALSAADVFLTREGLSPVAELLDGARRTFKVIRLNLIFSLLYNLIGAVLAIAGRIDPLAAAILMPVSSLTVITLSYRANTFRRSRNR</sequence>
<feature type="transmembrane region" description="Helical" evidence="8">
    <location>
        <begin position="451"/>
        <end position="473"/>
    </location>
</feature>
<dbReference type="InterPro" id="IPR018303">
    <property type="entry name" value="ATPase_P-typ_P_site"/>
</dbReference>
<evidence type="ECO:0000313" key="11">
    <source>
        <dbReference type="Proteomes" id="UP000648239"/>
    </source>
</evidence>
<dbReference type="InterPro" id="IPR023299">
    <property type="entry name" value="ATPase_P-typ_cyto_dom_N"/>
</dbReference>
<dbReference type="Proteomes" id="UP000648239">
    <property type="component" value="Unassembled WGS sequence"/>
</dbReference>
<name>A0A8J6Y2F2_9BACT</name>
<proteinExistence type="inferred from homology"/>
<dbReference type="Pfam" id="PF12156">
    <property type="entry name" value="ATPase-cat_bd"/>
    <property type="match status" value="1"/>
</dbReference>
<dbReference type="PRINTS" id="PR00119">
    <property type="entry name" value="CATATPASE"/>
</dbReference>
<accession>A0A8J6Y2F2</accession>
<feature type="transmembrane region" description="Helical" evidence="8">
    <location>
        <begin position="776"/>
        <end position="796"/>
    </location>
</feature>
<evidence type="ECO:0000256" key="4">
    <source>
        <dbReference type="ARBA" id="ARBA00022723"/>
    </source>
</evidence>
<dbReference type="InterPro" id="IPR021993">
    <property type="entry name" value="ATPase-cat-bd"/>
</dbReference>
<feature type="transmembrane region" description="Helical" evidence="8">
    <location>
        <begin position="417"/>
        <end position="439"/>
    </location>
</feature>
<dbReference type="SUPFAM" id="SSF56784">
    <property type="entry name" value="HAD-like"/>
    <property type="match status" value="1"/>
</dbReference>
<comment type="caution">
    <text evidence="10">The sequence shown here is derived from an EMBL/GenBank/DDBJ whole genome shotgun (WGS) entry which is preliminary data.</text>
</comment>
<dbReference type="InterPro" id="IPR044492">
    <property type="entry name" value="P_typ_ATPase_HD_dom"/>
</dbReference>